<feature type="transmembrane region" description="Helical" evidence="2">
    <location>
        <begin position="117"/>
        <end position="136"/>
    </location>
</feature>
<accession>A0A176YHK5</accession>
<feature type="transmembrane region" description="Helical" evidence="2">
    <location>
        <begin position="156"/>
        <end position="177"/>
    </location>
</feature>
<proteinExistence type="predicted"/>
<keyword evidence="2" id="KW-0812">Transmembrane</keyword>
<evidence type="ECO:0000256" key="1">
    <source>
        <dbReference type="SAM" id="MobiDB-lite"/>
    </source>
</evidence>
<feature type="transmembrane region" description="Helical" evidence="2">
    <location>
        <begin position="222"/>
        <end position="244"/>
    </location>
</feature>
<dbReference type="RefSeq" id="WP_136623982.1">
    <property type="nucleotide sequence ID" value="NZ_LUUB01000079.1"/>
</dbReference>
<keyword evidence="2" id="KW-0472">Membrane</keyword>
<dbReference type="STRING" id="1505087.AYJ54_02525"/>
<dbReference type="AlphaFoldDB" id="A0A176YHK5"/>
<evidence type="ECO:0000313" key="4">
    <source>
        <dbReference type="Proteomes" id="UP000076959"/>
    </source>
</evidence>
<evidence type="ECO:0000256" key="2">
    <source>
        <dbReference type="SAM" id="Phobius"/>
    </source>
</evidence>
<reference evidence="3 4" key="1">
    <citation type="submission" date="2016-03" db="EMBL/GenBank/DDBJ databases">
        <title>Draft Genome Sequence of the Strain BR 10245 (Bradyrhizobium sp.) isolated from nodules of Centrolobium paraense.</title>
        <authorList>
            <person name="Simoes-Araujo J.L.Sr."/>
            <person name="Barauna A.C."/>
            <person name="Silva K."/>
            <person name="Zilli J.E."/>
        </authorList>
    </citation>
    <scope>NUCLEOTIDE SEQUENCE [LARGE SCALE GENOMIC DNA]</scope>
    <source>
        <strain evidence="3 4">BR 10245</strain>
    </source>
</reference>
<dbReference type="OrthoDB" id="8236859at2"/>
<gene>
    <name evidence="3" type="ORF">AYJ54_02525</name>
</gene>
<evidence type="ECO:0000313" key="3">
    <source>
        <dbReference type="EMBL" id="OAF05787.1"/>
    </source>
</evidence>
<feature type="region of interest" description="Disordered" evidence="1">
    <location>
        <begin position="84"/>
        <end position="107"/>
    </location>
</feature>
<feature type="transmembrane region" description="Helical" evidence="2">
    <location>
        <begin position="189"/>
        <end position="210"/>
    </location>
</feature>
<comment type="caution">
    <text evidence="3">The sequence shown here is derived from an EMBL/GenBank/DDBJ whole genome shotgun (WGS) entry which is preliminary data.</text>
</comment>
<feature type="transmembrane region" description="Helical" evidence="2">
    <location>
        <begin position="256"/>
        <end position="278"/>
    </location>
</feature>
<organism evidence="3 4">
    <name type="scientific">Bradyrhizobium centrolobii</name>
    <dbReference type="NCBI Taxonomy" id="1505087"/>
    <lineage>
        <taxon>Bacteria</taxon>
        <taxon>Pseudomonadati</taxon>
        <taxon>Pseudomonadota</taxon>
        <taxon>Alphaproteobacteria</taxon>
        <taxon>Hyphomicrobiales</taxon>
        <taxon>Nitrobacteraceae</taxon>
        <taxon>Bradyrhizobium</taxon>
    </lineage>
</organism>
<sequence length="300" mass="31791">MVEIGRSPRQIGWPIPPTGTSYRVIGADGFERDMSDLADWIAAIQSGVVEAQSLFLDRETLRWRPVSELAIFIEAEQAVATDAVGVGGRQPESGPAVTRESAPGFENASKRAPSTTFLWMALVTAVVIVLAVWAAGSTLPANVQTMARQVPEPVRIGAAAVLFVILSEEFYWFVSILVGIRSVRPARRFALQVLALLTTCVLLYAVFALFSTDGFQLDAGFLVRNAVVVGLAYAASLFFWSIALLAGTSATLARKLLASAIVSAMLASTAYMGLAPIVRHGGAAPSSFCGSCAHSNSQPG</sequence>
<protein>
    <submittedName>
        <fullName evidence="3">Uncharacterized protein</fullName>
    </submittedName>
</protein>
<name>A0A176YHK5_9BRAD</name>
<keyword evidence="2" id="KW-1133">Transmembrane helix</keyword>
<dbReference type="EMBL" id="LUUB01000079">
    <property type="protein sequence ID" value="OAF05787.1"/>
    <property type="molecule type" value="Genomic_DNA"/>
</dbReference>
<keyword evidence="4" id="KW-1185">Reference proteome</keyword>
<dbReference type="Proteomes" id="UP000076959">
    <property type="component" value="Unassembled WGS sequence"/>
</dbReference>